<dbReference type="GO" id="GO:1902201">
    <property type="term" value="P:negative regulation of bacterial-type flagellum-dependent cell motility"/>
    <property type="evidence" value="ECO:0007669"/>
    <property type="project" value="TreeGrafter"/>
</dbReference>
<feature type="domain" description="Response regulatory" evidence="4">
    <location>
        <begin position="123"/>
        <end position="252"/>
    </location>
</feature>
<dbReference type="InterPro" id="IPR029787">
    <property type="entry name" value="Nucleotide_cyclase"/>
</dbReference>
<dbReference type="EC" id="2.7.7.65" evidence="1"/>
<dbReference type="FunFam" id="3.30.70.270:FF:000001">
    <property type="entry name" value="Diguanylate cyclase domain protein"/>
    <property type="match status" value="1"/>
</dbReference>
<evidence type="ECO:0000313" key="6">
    <source>
        <dbReference type="EMBL" id="PMP71524.1"/>
    </source>
</evidence>
<dbReference type="CDD" id="cd01949">
    <property type="entry name" value="GGDEF"/>
    <property type="match status" value="1"/>
</dbReference>
<dbReference type="PROSITE" id="PS50110">
    <property type="entry name" value="RESPONSE_REGULATORY"/>
    <property type="match status" value="2"/>
</dbReference>
<dbReference type="InterPro" id="IPR043128">
    <property type="entry name" value="Rev_trsase/Diguanyl_cyclase"/>
</dbReference>
<evidence type="ECO:0000256" key="1">
    <source>
        <dbReference type="ARBA" id="ARBA00012528"/>
    </source>
</evidence>
<comment type="caution">
    <text evidence="3">Lacks conserved residue(s) required for the propagation of feature annotation.</text>
</comment>
<evidence type="ECO:0000313" key="7">
    <source>
        <dbReference type="Proteomes" id="UP000242881"/>
    </source>
</evidence>
<protein>
    <recommendedName>
        <fullName evidence="1">diguanylate cyclase</fullName>
        <ecNumber evidence="1">2.7.7.65</ecNumber>
    </recommendedName>
</protein>
<dbReference type="InterPro" id="IPR050469">
    <property type="entry name" value="Diguanylate_Cyclase"/>
</dbReference>
<sequence length="442" mass="51125">MYNIWLIMKKYILIADPSKVSRFVLEYYLSDKYNILMAESIVEARRMLSLAIPSLVLVAYEFKDGFGNELCRYVNEHFKNVPVVIISSEDNDERRRIAIESGAIDYLVRTKIDDSIVSYVDELVELIEISNVRGSIACTIINHKNDEVIINNVLHSLGMQVFNFKKEDDLEIELLSKNPDIIIIDLDIGKNKGLELIKKIRKMGTMKKVPIIIITDSRESTVLRSLMLFGANDYTLKPLSPESIMLRVTANIRTKKLYDYLDRINNELYQMATTDPMTGLYNRRYILEQLNILNYNFERYGTMFSVILMDLDKFKNINDTYGHDCGDKVIIDFAHRVKSSVRKTDFVGRFGGEELIVVLQNIDEENLYKITKKILYSIRNSSVNYNNFVISYTTSIGVKYCNSYYPNIDEYIKKADNLLYLAKENGRNRAYIENSSGVVEVV</sequence>
<evidence type="ECO:0000259" key="5">
    <source>
        <dbReference type="PROSITE" id="PS50887"/>
    </source>
</evidence>
<feature type="domain" description="Response regulatory" evidence="4">
    <location>
        <begin position="11"/>
        <end position="124"/>
    </location>
</feature>
<dbReference type="SMART" id="SM00267">
    <property type="entry name" value="GGDEF"/>
    <property type="match status" value="1"/>
</dbReference>
<feature type="domain" description="GGDEF" evidence="5">
    <location>
        <begin position="302"/>
        <end position="435"/>
    </location>
</feature>
<evidence type="ECO:0000256" key="3">
    <source>
        <dbReference type="PROSITE-ProRule" id="PRU00169"/>
    </source>
</evidence>
<dbReference type="NCBIfam" id="TIGR00254">
    <property type="entry name" value="GGDEF"/>
    <property type="match status" value="1"/>
</dbReference>
<dbReference type="Pfam" id="PF00072">
    <property type="entry name" value="Response_reg"/>
    <property type="match status" value="2"/>
</dbReference>
<proteinExistence type="predicted"/>
<dbReference type="PANTHER" id="PTHR45138">
    <property type="entry name" value="REGULATORY COMPONENTS OF SENSORY TRANSDUCTION SYSTEM"/>
    <property type="match status" value="1"/>
</dbReference>
<dbReference type="EMBL" id="PNIN01000039">
    <property type="protein sequence ID" value="PMP71524.1"/>
    <property type="molecule type" value="Genomic_DNA"/>
</dbReference>
<dbReference type="SUPFAM" id="SSF52172">
    <property type="entry name" value="CheY-like"/>
    <property type="match status" value="2"/>
</dbReference>
<dbReference type="SMART" id="SM00448">
    <property type="entry name" value="REC"/>
    <property type="match status" value="2"/>
</dbReference>
<dbReference type="CDD" id="cd00156">
    <property type="entry name" value="REC"/>
    <property type="match status" value="1"/>
</dbReference>
<accession>A0A2J6WMA2</accession>
<evidence type="ECO:0000259" key="4">
    <source>
        <dbReference type="PROSITE" id="PS50110"/>
    </source>
</evidence>
<dbReference type="GO" id="GO:0052621">
    <property type="term" value="F:diguanylate cyclase activity"/>
    <property type="evidence" value="ECO:0007669"/>
    <property type="project" value="UniProtKB-EC"/>
</dbReference>
<dbReference type="Gene3D" id="3.30.70.270">
    <property type="match status" value="1"/>
</dbReference>
<dbReference type="GO" id="GO:0000160">
    <property type="term" value="P:phosphorelay signal transduction system"/>
    <property type="evidence" value="ECO:0007669"/>
    <property type="project" value="InterPro"/>
</dbReference>
<comment type="caution">
    <text evidence="6">The sequence shown here is derived from an EMBL/GenBank/DDBJ whole genome shotgun (WGS) entry which is preliminary data.</text>
</comment>
<feature type="modified residue" description="4-aspartylphosphate" evidence="3">
    <location>
        <position position="185"/>
    </location>
</feature>
<comment type="catalytic activity">
    <reaction evidence="2">
        <text>2 GTP = 3',3'-c-di-GMP + 2 diphosphate</text>
        <dbReference type="Rhea" id="RHEA:24898"/>
        <dbReference type="ChEBI" id="CHEBI:33019"/>
        <dbReference type="ChEBI" id="CHEBI:37565"/>
        <dbReference type="ChEBI" id="CHEBI:58805"/>
        <dbReference type="EC" id="2.7.7.65"/>
    </reaction>
</comment>
<dbReference type="InterPro" id="IPR011006">
    <property type="entry name" value="CheY-like_superfamily"/>
</dbReference>
<dbReference type="GO" id="GO:0005886">
    <property type="term" value="C:plasma membrane"/>
    <property type="evidence" value="ECO:0007669"/>
    <property type="project" value="TreeGrafter"/>
</dbReference>
<dbReference type="SUPFAM" id="SSF55073">
    <property type="entry name" value="Nucleotide cyclase"/>
    <property type="match status" value="1"/>
</dbReference>
<organism evidence="6 7">
    <name type="scientific">Calditerrivibrio nitroreducens</name>
    <dbReference type="NCBI Taxonomy" id="477976"/>
    <lineage>
        <taxon>Bacteria</taxon>
        <taxon>Pseudomonadati</taxon>
        <taxon>Deferribacterota</taxon>
        <taxon>Deferribacteres</taxon>
        <taxon>Deferribacterales</taxon>
        <taxon>Calditerrivibrionaceae</taxon>
    </lineage>
</organism>
<dbReference type="PROSITE" id="PS50887">
    <property type="entry name" value="GGDEF"/>
    <property type="match status" value="1"/>
</dbReference>
<evidence type="ECO:0000256" key="2">
    <source>
        <dbReference type="ARBA" id="ARBA00034247"/>
    </source>
</evidence>
<keyword evidence="3" id="KW-0597">Phosphoprotein</keyword>
<dbReference type="PANTHER" id="PTHR45138:SF9">
    <property type="entry name" value="DIGUANYLATE CYCLASE DGCM-RELATED"/>
    <property type="match status" value="1"/>
</dbReference>
<dbReference type="InterPro" id="IPR001789">
    <property type="entry name" value="Sig_transdc_resp-reg_receiver"/>
</dbReference>
<dbReference type="Proteomes" id="UP000242881">
    <property type="component" value="Unassembled WGS sequence"/>
</dbReference>
<reference evidence="6 7" key="1">
    <citation type="submission" date="2018-01" db="EMBL/GenBank/DDBJ databases">
        <title>Metagenomic assembled genomes from two thermal pools in the Uzon Caldera, Kamchatka, Russia.</title>
        <authorList>
            <person name="Wilkins L."/>
            <person name="Ettinger C."/>
        </authorList>
    </citation>
    <scope>NUCLEOTIDE SEQUENCE [LARGE SCALE GENOMIC DNA]</scope>
    <source>
        <strain evidence="6">ZAV-05</strain>
    </source>
</reference>
<dbReference type="InterPro" id="IPR000160">
    <property type="entry name" value="GGDEF_dom"/>
</dbReference>
<dbReference type="Pfam" id="PF00990">
    <property type="entry name" value="GGDEF"/>
    <property type="match status" value="1"/>
</dbReference>
<name>A0A2J6WMA2_9BACT</name>
<gene>
    <name evidence="6" type="ORF">C0187_03840</name>
</gene>
<dbReference type="GO" id="GO:0043709">
    <property type="term" value="P:cell adhesion involved in single-species biofilm formation"/>
    <property type="evidence" value="ECO:0007669"/>
    <property type="project" value="TreeGrafter"/>
</dbReference>
<dbReference type="Gene3D" id="3.40.50.2300">
    <property type="match status" value="2"/>
</dbReference>
<dbReference type="AlphaFoldDB" id="A0A2J6WMA2"/>